<keyword evidence="1" id="KW-1133">Transmembrane helix</keyword>
<feature type="transmembrane region" description="Helical" evidence="1">
    <location>
        <begin position="7"/>
        <end position="37"/>
    </location>
</feature>
<keyword evidence="1" id="KW-0812">Transmembrane</keyword>
<dbReference type="AlphaFoldDB" id="A0A073IQ68"/>
<dbReference type="Proteomes" id="UP000027665">
    <property type="component" value="Unassembled WGS sequence"/>
</dbReference>
<keyword evidence="3" id="KW-1185">Reference proteome</keyword>
<dbReference type="STRING" id="2754.EH55_07105"/>
<evidence type="ECO:0000256" key="1">
    <source>
        <dbReference type="SAM" id="Phobius"/>
    </source>
</evidence>
<dbReference type="GeneID" id="90984016"/>
<sequence>MYTLIGAALFIGAILYVFESLMPIIVISVIGAVVIAICNSAPKENNSNKRALNLKVNTTGTPDLRIKSVSVNNTKQLTYIPDKKEPVALTFEMQNANKKIDELIKDESVSVRPQEWNISISFSRSRSSNFERAMYLAKHAPIYNESSDGKNEIFQATYSSSASDYLDFIKLYELSSNWKSTHVAICGELVDRKIVGQLNFCYGDKCRSGNPEFCNGASIMTVNPFGCHRLQISASSNPWVSFFVPLDDGRYYLDKKCMKQRIDSYASVYRLCPSFDYIKILKILSELPNIVTKKEYLNFLTVEFN</sequence>
<name>A0A073IQ68_9BACT</name>
<evidence type="ECO:0000313" key="2">
    <source>
        <dbReference type="EMBL" id="KEJ91735.1"/>
    </source>
</evidence>
<proteinExistence type="predicted"/>
<accession>A0A073IQ68</accession>
<comment type="caution">
    <text evidence="2">The sequence shown here is derived from an EMBL/GenBank/DDBJ whole genome shotgun (WGS) entry which is preliminary data.</text>
</comment>
<reference evidence="2 3" key="1">
    <citation type="submission" date="2014-04" db="EMBL/GenBank/DDBJ databases">
        <title>Draft Genome Sequence of Synergistes jonesii.</title>
        <authorList>
            <person name="Coil D.A."/>
            <person name="Eisen J.A."/>
            <person name="Holland-Moritz H.E."/>
        </authorList>
    </citation>
    <scope>NUCLEOTIDE SEQUENCE [LARGE SCALE GENOMIC DNA]</scope>
    <source>
        <strain evidence="2 3">78-1</strain>
    </source>
</reference>
<dbReference type="RefSeq" id="WP_037977041.1">
    <property type="nucleotide sequence ID" value="NZ_JMKI01000037.1"/>
</dbReference>
<evidence type="ECO:0000313" key="3">
    <source>
        <dbReference type="Proteomes" id="UP000027665"/>
    </source>
</evidence>
<gene>
    <name evidence="2" type="ORF">EH55_07105</name>
</gene>
<keyword evidence="1" id="KW-0472">Membrane</keyword>
<dbReference type="EMBL" id="JMKI01000037">
    <property type="protein sequence ID" value="KEJ91735.1"/>
    <property type="molecule type" value="Genomic_DNA"/>
</dbReference>
<organism evidence="2 3">
    <name type="scientific">Synergistes jonesii</name>
    <dbReference type="NCBI Taxonomy" id="2754"/>
    <lineage>
        <taxon>Bacteria</taxon>
        <taxon>Thermotogati</taxon>
        <taxon>Synergistota</taxon>
        <taxon>Synergistia</taxon>
        <taxon>Synergistales</taxon>
        <taxon>Synergistaceae</taxon>
        <taxon>Synergistes</taxon>
    </lineage>
</organism>
<protein>
    <submittedName>
        <fullName evidence="2">Uncharacterized protein</fullName>
    </submittedName>
</protein>